<dbReference type="GO" id="GO:0009055">
    <property type="term" value="F:electron transfer activity"/>
    <property type="evidence" value="ECO:0007669"/>
    <property type="project" value="InterPro"/>
</dbReference>
<feature type="binding site" evidence="6">
    <location>
        <position position="214"/>
    </location>
    <ligand>
        <name>FAD</name>
        <dbReference type="ChEBI" id="CHEBI:57692"/>
    </ligand>
</feature>
<protein>
    <submittedName>
        <fullName evidence="8">Electron transfer flavoprotein, alpha subunit</fullName>
    </submittedName>
</protein>
<evidence type="ECO:0000256" key="5">
    <source>
        <dbReference type="ARBA" id="ARBA00022982"/>
    </source>
</evidence>
<dbReference type="InterPro" id="IPR014731">
    <property type="entry name" value="ETF_asu_C"/>
</dbReference>
<gene>
    <name evidence="8" type="ORF">AVDCRST_MAG70-803</name>
</gene>
<keyword evidence="4 6" id="KW-0274">FAD</keyword>
<dbReference type="SUPFAM" id="SSF52402">
    <property type="entry name" value="Adenine nucleotide alpha hydrolases-like"/>
    <property type="match status" value="1"/>
</dbReference>
<dbReference type="Pfam" id="PF00766">
    <property type="entry name" value="ETF_alpha"/>
    <property type="match status" value="1"/>
</dbReference>
<dbReference type="Pfam" id="PF01012">
    <property type="entry name" value="ETF"/>
    <property type="match status" value="1"/>
</dbReference>
<comment type="cofactor">
    <cofactor evidence="6">
        <name>FAD</name>
        <dbReference type="ChEBI" id="CHEBI:57692"/>
    </cofactor>
    <text evidence="6">Binds 1 FAD per dimer.</text>
</comment>
<sequence length="326" mass="32822">MAVVLVVGEVGPDGLRPESAEAVTAARGVADGMGMPLVGLLLGPMAGDAAYGFAATGIDRLLVADDPHLVPLTTESGTAVVETAVRDLDARVVLAAGTTAGKDIVPRLAARLEVPSVADGIAFAVEGGQVVVTRGVLGGRVQSDVRFLGEGPWLATVRSGSHEKPASTGAGPAAEAFAVELGTRDLRVTVRETVAKTSGPSSLGSAEVVVSGGRGLKEPANFSLVEDLAGVFGGAVGATRAVVDAGWRPHHEQIGQTGTTVSPRLYIAVGISGAVQHNVGMQGSDYVVAINRDPDAPIFKSASFGIVGDAFEVVPALIAALGGAKR</sequence>
<keyword evidence="3" id="KW-0285">Flavoprotein</keyword>
<feature type="binding site" evidence="6">
    <location>
        <begin position="253"/>
        <end position="257"/>
    </location>
    <ligand>
        <name>FAD</name>
        <dbReference type="ChEBI" id="CHEBI:57692"/>
    </ligand>
</feature>
<evidence type="ECO:0000256" key="2">
    <source>
        <dbReference type="ARBA" id="ARBA00022448"/>
    </source>
</evidence>
<organism evidence="8">
    <name type="scientific">uncultured Thermomicrobiales bacterium</name>
    <dbReference type="NCBI Taxonomy" id="1645740"/>
    <lineage>
        <taxon>Bacteria</taxon>
        <taxon>Pseudomonadati</taxon>
        <taxon>Thermomicrobiota</taxon>
        <taxon>Thermomicrobia</taxon>
        <taxon>Thermomicrobiales</taxon>
        <taxon>environmental samples</taxon>
    </lineage>
</organism>
<dbReference type="PANTHER" id="PTHR43153:SF1">
    <property type="entry name" value="ELECTRON TRANSFER FLAVOPROTEIN SUBUNIT ALPHA, MITOCHONDRIAL"/>
    <property type="match status" value="1"/>
</dbReference>
<dbReference type="InterPro" id="IPR001308">
    <property type="entry name" value="ETF_a/FixB"/>
</dbReference>
<evidence type="ECO:0000313" key="8">
    <source>
        <dbReference type="EMBL" id="CAA9549479.1"/>
    </source>
</evidence>
<comment type="similarity">
    <text evidence="1">Belongs to the ETF alpha-subunit/FixB family.</text>
</comment>
<dbReference type="GO" id="GO:0050660">
    <property type="term" value="F:flavin adenine dinucleotide binding"/>
    <property type="evidence" value="ECO:0007669"/>
    <property type="project" value="InterPro"/>
</dbReference>
<dbReference type="Gene3D" id="3.40.50.620">
    <property type="entry name" value="HUPs"/>
    <property type="match status" value="1"/>
</dbReference>
<dbReference type="GO" id="GO:0033539">
    <property type="term" value="P:fatty acid beta-oxidation using acyl-CoA dehydrogenase"/>
    <property type="evidence" value="ECO:0007669"/>
    <property type="project" value="TreeGrafter"/>
</dbReference>
<name>A0A6J4UFS0_9BACT</name>
<dbReference type="AlphaFoldDB" id="A0A6J4UFS0"/>
<dbReference type="EMBL" id="CADCWH010000124">
    <property type="protein sequence ID" value="CAA9549479.1"/>
    <property type="molecule type" value="Genomic_DNA"/>
</dbReference>
<dbReference type="InterPro" id="IPR029035">
    <property type="entry name" value="DHS-like_NAD/FAD-binding_dom"/>
</dbReference>
<evidence type="ECO:0000256" key="6">
    <source>
        <dbReference type="PIRSR" id="PIRSR000089-1"/>
    </source>
</evidence>
<dbReference type="PIRSF" id="PIRSF000089">
    <property type="entry name" value="Electra_flavoP_a"/>
    <property type="match status" value="1"/>
</dbReference>
<feature type="binding site" evidence="6">
    <location>
        <position position="291"/>
    </location>
    <ligand>
        <name>FAD</name>
        <dbReference type="ChEBI" id="CHEBI:57692"/>
    </ligand>
</feature>
<evidence type="ECO:0000256" key="3">
    <source>
        <dbReference type="ARBA" id="ARBA00022630"/>
    </source>
</evidence>
<feature type="binding site" evidence="6">
    <location>
        <begin position="270"/>
        <end position="277"/>
    </location>
    <ligand>
        <name>FAD</name>
        <dbReference type="ChEBI" id="CHEBI:57692"/>
    </ligand>
</feature>
<dbReference type="PANTHER" id="PTHR43153">
    <property type="entry name" value="ELECTRON TRANSFER FLAVOPROTEIN ALPHA"/>
    <property type="match status" value="1"/>
</dbReference>
<accession>A0A6J4UFS0</accession>
<dbReference type="Gene3D" id="3.40.50.1220">
    <property type="entry name" value="TPP-binding domain"/>
    <property type="match status" value="1"/>
</dbReference>
<dbReference type="InterPro" id="IPR014729">
    <property type="entry name" value="Rossmann-like_a/b/a_fold"/>
</dbReference>
<feature type="binding site" evidence="6">
    <location>
        <begin position="239"/>
        <end position="240"/>
    </location>
    <ligand>
        <name>FAD</name>
        <dbReference type="ChEBI" id="CHEBI:57692"/>
    </ligand>
</feature>
<keyword evidence="2" id="KW-0813">Transport</keyword>
<evidence type="ECO:0000256" key="4">
    <source>
        <dbReference type="ARBA" id="ARBA00022827"/>
    </source>
</evidence>
<dbReference type="SMART" id="SM00893">
    <property type="entry name" value="ETF"/>
    <property type="match status" value="1"/>
</dbReference>
<dbReference type="SUPFAM" id="SSF52467">
    <property type="entry name" value="DHS-like NAD/FAD-binding domain"/>
    <property type="match status" value="1"/>
</dbReference>
<proteinExistence type="inferred from homology"/>
<evidence type="ECO:0000259" key="7">
    <source>
        <dbReference type="SMART" id="SM00893"/>
    </source>
</evidence>
<dbReference type="InterPro" id="IPR014730">
    <property type="entry name" value="ETF_a/b_N"/>
</dbReference>
<reference evidence="8" key="1">
    <citation type="submission" date="2020-02" db="EMBL/GenBank/DDBJ databases">
        <authorList>
            <person name="Meier V. D."/>
        </authorList>
    </citation>
    <scope>NUCLEOTIDE SEQUENCE</scope>
    <source>
        <strain evidence="8">AVDCRST_MAG70</strain>
    </source>
</reference>
<dbReference type="InterPro" id="IPR018206">
    <property type="entry name" value="ETF_asu_C_CS"/>
</dbReference>
<feature type="domain" description="Electron transfer flavoprotein alpha/beta-subunit N-terminal" evidence="7">
    <location>
        <begin position="4"/>
        <end position="190"/>
    </location>
</feature>
<keyword evidence="5" id="KW-0249">Electron transport</keyword>
<evidence type="ECO:0000256" key="1">
    <source>
        <dbReference type="ARBA" id="ARBA00005817"/>
    </source>
</evidence>
<dbReference type="PROSITE" id="PS00696">
    <property type="entry name" value="ETF_ALPHA"/>
    <property type="match status" value="1"/>
</dbReference>